<dbReference type="Pfam" id="PF13306">
    <property type="entry name" value="LRR_5"/>
    <property type="match status" value="2"/>
</dbReference>
<feature type="compositionally biased region" description="Basic and acidic residues" evidence="1">
    <location>
        <begin position="398"/>
        <end position="411"/>
    </location>
</feature>
<evidence type="ECO:0000313" key="2">
    <source>
        <dbReference type="EMBL" id="KAL3784206.1"/>
    </source>
</evidence>
<gene>
    <name evidence="2" type="ORF">HJC23_001405</name>
</gene>
<comment type="caution">
    <text evidence="2">The sequence shown here is derived from an EMBL/GenBank/DDBJ whole genome shotgun (WGS) entry which is preliminary data.</text>
</comment>
<reference evidence="2 3" key="1">
    <citation type="journal article" date="2020" name="G3 (Bethesda)">
        <title>Improved Reference Genome for Cyclotella cryptica CCMP332, a Model for Cell Wall Morphogenesis, Salinity Adaptation, and Lipid Production in Diatoms (Bacillariophyta).</title>
        <authorList>
            <person name="Roberts W.R."/>
            <person name="Downey K.M."/>
            <person name="Ruck E.C."/>
            <person name="Traller J.C."/>
            <person name="Alverson A.J."/>
        </authorList>
    </citation>
    <scope>NUCLEOTIDE SEQUENCE [LARGE SCALE GENOMIC DNA]</scope>
    <source>
        <strain evidence="2 3">CCMP332</strain>
    </source>
</reference>
<dbReference type="AlphaFoldDB" id="A0ABD3PA58"/>
<feature type="region of interest" description="Disordered" evidence="1">
    <location>
        <begin position="393"/>
        <end position="429"/>
    </location>
</feature>
<accession>A0ABD3PA58</accession>
<feature type="region of interest" description="Disordered" evidence="1">
    <location>
        <begin position="214"/>
        <end position="307"/>
    </location>
</feature>
<dbReference type="EMBL" id="JABMIG020000241">
    <property type="protein sequence ID" value="KAL3784206.1"/>
    <property type="molecule type" value="Genomic_DNA"/>
</dbReference>
<dbReference type="PANTHER" id="PTHR45661:SF3">
    <property type="entry name" value="IG-LIKE DOMAIN-CONTAINING PROTEIN"/>
    <property type="match status" value="1"/>
</dbReference>
<proteinExistence type="predicted"/>
<feature type="compositionally biased region" description="Polar residues" evidence="1">
    <location>
        <begin position="260"/>
        <end position="272"/>
    </location>
</feature>
<feature type="compositionally biased region" description="Basic and acidic residues" evidence="1">
    <location>
        <begin position="1"/>
        <end position="11"/>
    </location>
</feature>
<dbReference type="Gene3D" id="3.40.50.12480">
    <property type="match status" value="1"/>
</dbReference>
<feature type="compositionally biased region" description="Polar residues" evidence="1">
    <location>
        <begin position="19"/>
        <end position="28"/>
    </location>
</feature>
<dbReference type="SUPFAM" id="SSF52058">
    <property type="entry name" value="L domain-like"/>
    <property type="match status" value="1"/>
</dbReference>
<protein>
    <submittedName>
        <fullName evidence="2">Uncharacterized protein</fullName>
    </submittedName>
</protein>
<keyword evidence="3" id="KW-1185">Reference proteome</keyword>
<feature type="region of interest" description="Disordered" evidence="1">
    <location>
        <begin position="132"/>
        <end position="173"/>
    </location>
</feature>
<organism evidence="2 3">
    <name type="scientific">Cyclotella cryptica</name>
    <dbReference type="NCBI Taxonomy" id="29204"/>
    <lineage>
        <taxon>Eukaryota</taxon>
        <taxon>Sar</taxon>
        <taxon>Stramenopiles</taxon>
        <taxon>Ochrophyta</taxon>
        <taxon>Bacillariophyta</taxon>
        <taxon>Coscinodiscophyceae</taxon>
        <taxon>Thalassiosirophycidae</taxon>
        <taxon>Stephanodiscales</taxon>
        <taxon>Stephanodiscaceae</taxon>
        <taxon>Cyclotella</taxon>
    </lineage>
</organism>
<sequence length="506" mass="56428">MFEPESSKAMDNRPLYSLTEKSSPTNIHTPANMNLSLRMDSADKSQSMLENAQQFSRMAVLHMEQVRRHLLAESLYDHTDRDNTQMQALEELTAAYDKLSKIKWDMVRREYEASCRRSVGVQWNSDDMGAVLERSESLRPPSFGAKTPGKKRSQEEEDNDIMTNRQGKNEMNPHDWIADAFRNGAFSSLEMTNGKDAFSFGYFPSLDRPVPSTGNGGVPLGISLPPPGFVRGQPRDREQYSRGASLSFRSSEKSEDKDTTQSTSTPSEISSLHTHEGSCCDEEDGDESSIESLESCESSPPPPEGNFDYVYKGGYAMKVSNGKETKGIVPKNVKDVLVHSSVTSIEEGAFQGCNELESVTIASSVVNIRDKAFRKCSKLKKVIFLTRSSKSTRGITKKTNDGEEKKIDQVTRPHARRSTSATTHSSTRTSSQLRTIGEWAFFNCSSLKSINLPIGLETIGSRAFQRCSLLDLEEVPVTLLSVGENAFYGCSRQTRALLENWERNRL</sequence>
<dbReference type="PANTHER" id="PTHR45661">
    <property type="entry name" value="SURFACE ANTIGEN"/>
    <property type="match status" value="1"/>
</dbReference>
<feature type="compositionally biased region" description="Acidic residues" evidence="1">
    <location>
        <begin position="279"/>
        <end position="289"/>
    </location>
</feature>
<name>A0ABD3PA58_9STRA</name>
<dbReference type="InterPro" id="IPR026906">
    <property type="entry name" value="LRR_5"/>
</dbReference>
<feature type="compositionally biased region" description="Low complexity" evidence="1">
    <location>
        <begin position="418"/>
        <end position="429"/>
    </location>
</feature>
<dbReference type="InterPro" id="IPR032675">
    <property type="entry name" value="LRR_dom_sf"/>
</dbReference>
<evidence type="ECO:0000256" key="1">
    <source>
        <dbReference type="SAM" id="MobiDB-lite"/>
    </source>
</evidence>
<evidence type="ECO:0000313" key="3">
    <source>
        <dbReference type="Proteomes" id="UP001516023"/>
    </source>
</evidence>
<dbReference type="Proteomes" id="UP001516023">
    <property type="component" value="Unassembled WGS sequence"/>
</dbReference>
<feature type="region of interest" description="Disordered" evidence="1">
    <location>
        <begin position="1"/>
        <end position="28"/>
    </location>
</feature>
<feature type="compositionally biased region" description="Basic and acidic residues" evidence="1">
    <location>
        <begin position="250"/>
        <end position="259"/>
    </location>
</feature>
<dbReference type="Gene3D" id="3.80.10.10">
    <property type="entry name" value="Ribonuclease Inhibitor"/>
    <property type="match status" value="1"/>
</dbReference>
<dbReference type="InterPro" id="IPR053139">
    <property type="entry name" value="Surface_bspA-like"/>
</dbReference>